<name>A0A6M3JPL8_9ZZZZ</name>
<dbReference type="EMBL" id="MT141836">
    <property type="protein sequence ID" value="QJA70965.1"/>
    <property type="molecule type" value="Genomic_DNA"/>
</dbReference>
<proteinExistence type="predicted"/>
<reference evidence="1" key="1">
    <citation type="submission" date="2020-03" db="EMBL/GenBank/DDBJ databases">
        <title>The deep terrestrial virosphere.</title>
        <authorList>
            <person name="Holmfeldt K."/>
            <person name="Nilsson E."/>
            <person name="Simone D."/>
            <person name="Lopez-Fernandez M."/>
            <person name="Wu X."/>
            <person name="de Brujin I."/>
            <person name="Lundin D."/>
            <person name="Andersson A."/>
            <person name="Bertilsson S."/>
            <person name="Dopson M."/>
        </authorList>
    </citation>
    <scope>NUCLEOTIDE SEQUENCE</scope>
    <source>
        <strain evidence="1">MM415A03442</strain>
        <strain evidence="2">MM415B02087</strain>
    </source>
</reference>
<protein>
    <submittedName>
        <fullName evidence="1">Uncharacterized protein</fullName>
    </submittedName>
</protein>
<dbReference type="EMBL" id="MT142631">
    <property type="protein sequence ID" value="QJA86370.1"/>
    <property type="molecule type" value="Genomic_DNA"/>
</dbReference>
<sequence length="105" mass="12020">MLCSVFILAAVFVFGIVAGNRDASWDTNLLQHGNPWNLWHWKRRAEFAILAGIACFLEAPEGLLMRGATFVGCGGVLWLGHRIGIWIDGEPWESWTLRQIRRLWR</sequence>
<evidence type="ECO:0000313" key="2">
    <source>
        <dbReference type="EMBL" id="QJA86370.1"/>
    </source>
</evidence>
<organism evidence="1">
    <name type="scientific">viral metagenome</name>
    <dbReference type="NCBI Taxonomy" id="1070528"/>
    <lineage>
        <taxon>unclassified sequences</taxon>
        <taxon>metagenomes</taxon>
        <taxon>organismal metagenomes</taxon>
    </lineage>
</organism>
<accession>A0A6M3JPL8</accession>
<dbReference type="AlphaFoldDB" id="A0A6M3JPL8"/>
<evidence type="ECO:0000313" key="1">
    <source>
        <dbReference type="EMBL" id="QJA70965.1"/>
    </source>
</evidence>
<gene>
    <name evidence="1" type="ORF">MM415A03442_0006</name>
    <name evidence="2" type="ORF">MM415B02087_0008</name>
</gene>